<gene>
    <name evidence="1" type="ORF">AB5J50_10920</name>
</gene>
<name>A0AB39S4H7_9ACTN</name>
<dbReference type="AlphaFoldDB" id="A0AB39S4H7"/>
<proteinExistence type="predicted"/>
<reference evidence="1" key="1">
    <citation type="submission" date="2024-07" db="EMBL/GenBank/DDBJ databases">
        <authorList>
            <person name="Yu S.T."/>
        </authorList>
    </citation>
    <scope>NUCLEOTIDE SEQUENCE</scope>
    <source>
        <strain evidence="1">R35</strain>
    </source>
</reference>
<organism evidence="1">
    <name type="scientific">Streptomyces sp. R35</name>
    <dbReference type="NCBI Taxonomy" id="3238630"/>
    <lineage>
        <taxon>Bacteria</taxon>
        <taxon>Bacillati</taxon>
        <taxon>Actinomycetota</taxon>
        <taxon>Actinomycetes</taxon>
        <taxon>Kitasatosporales</taxon>
        <taxon>Streptomycetaceae</taxon>
        <taxon>Streptomyces</taxon>
    </lineage>
</organism>
<evidence type="ECO:0000313" key="1">
    <source>
        <dbReference type="EMBL" id="XDQ61251.1"/>
    </source>
</evidence>
<sequence>MYRVGDVPRCTWWPYSARDGAVHDAVDGLWLPASQEDGKRLLEEIVNEWSSWTWLLMGTWYRKRGETDPSRFEARYPGLAREVVGRIQAESPRGLVSDTEWCVADPHSDRLFDFLETLRRSRGKGGCAVLAESADSLRSWYALSGGMFWRASLALELEGMRGSEVTHDSVIGLHLQNMSERGYVSLIPLDLHPEAGFAAFTHPLKMERFAADTLKALSGFPLLDTRDIFARGGGLAV</sequence>
<dbReference type="RefSeq" id="WP_369257063.1">
    <property type="nucleotide sequence ID" value="NZ_CP163440.1"/>
</dbReference>
<dbReference type="EMBL" id="CP163440">
    <property type="protein sequence ID" value="XDQ61251.1"/>
    <property type="molecule type" value="Genomic_DNA"/>
</dbReference>
<accession>A0AB39S4H7</accession>
<protein>
    <submittedName>
        <fullName evidence="1">Uncharacterized protein</fullName>
    </submittedName>
</protein>